<feature type="region of interest" description="Disordered" evidence="1">
    <location>
        <begin position="155"/>
        <end position="226"/>
    </location>
</feature>
<evidence type="ECO:0000313" key="2">
    <source>
        <dbReference type="EMBL" id="CAK93768.1"/>
    </source>
</evidence>
<dbReference type="InParanoid" id="A0EEM7"/>
<feature type="compositionally biased region" description="Basic and acidic residues" evidence="1">
    <location>
        <begin position="163"/>
        <end position="178"/>
    </location>
</feature>
<accession>A0EEM7</accession>
<dbReference type="Proteomes" id="UP000000600">
    <property type="component" value="Unassembled WGS sequence"/>
</dbReference>
<dbReference type="HOGENOM" id="CLU_1279846_0_0_1"/>
<sequence length="226" mass="26752">MVKQDAQFVNNHAQNSFRIFKQNVKNSRMVLNNKVNNPQETFTSRNAYQVPQYHLKEQQYKKVEEWQKQQDLLVKYSYQNNHFIPNYPSKIKADLSLRFQRHYAQNQQFDKVKDQNDSYQQTNEINQTTNNNTELAEQIIQKTIIKKVEIQKKSNLKRAKNQTTEKKTVKIKDNKKSISESPENQPKLINKPPLPKIQNDKLSEQQTSLQQQPGMETVDSFLRNAK</sequence>
<dbReference type="OrthoDB" id="10446383at2759"/>
<keyword evidence="3" id="KW-1185">Reference proteome</keyword>
<feature type="compositionally biased region" description="Polar residues" evidence="1">
    <location>
        <begin position="204"/>
        <end position="214"/>
    </location>
</feature>
<evidence type="ECO:0000256" key="1">
    <source>
        <dbReference type="SAM" id="MobiDB-lite"/>
    </source>
</evidence>
<dbReference type="RefSeq" id="XP_001461141.1">
    <property type="nucleotide sequence ID" value="XM_001461104.1"/>
</dbReference>
<dbReference type="EMBL" id="CT868674">
    <property type="protein sequence ID" value="CAK93768.1"/>
    <property type="molecule type" value="Genomic_DNA"/>
</dbReference>
<protein>
    <submittedName>
        <fullName evidence="2">Uncharacterized protein</fullName>
    </submittedName>
</protein>
<dbReference type="KEGG" id="ptm:GSPATT00026090001"/>
<organism evidence="2 3">
    <name type="scientific">Paramecium tetraurelia</name>
    <dbReference type="NCBI Taxonomy" id="5888"/>
    <lineage>
        <taxon>Eukaryota</taxon>
        <taxon>Sar</taxon>
        <taxon>Alveolata</taxon>
        <taxon>Ciliophora</taxon>
        <taxon>Intramacronucleata</taxon>
        <taxon>Oligohymenophorea</taxon>
        <taxon>Peniculida</taxon>
        <taxon>Parameciidae</taxon>
        <taxon>Paramecium</taxon>
    </lineage>
</organism>
<dbReference type="GeneID" id="5046930"/>
<proteinExistence type="predicted"/>
<reference evidence="2 3" key="1">
    <citation type="journal article" date="2006" name="Nature">
        <title>Global trends of whole-genome duplications revealed by the ciliate Paramecium tetraurelia.</title>
        <authorList>
            <consortium name="Genoscope"/>
            <person name="Aury J.-M."/>
            <person name="Jaillon O."/>
            <person name="Duret L."/>
            <person name="Noel B."/>
            <person name="Jubin C."/>
            <person name="Porcel B.M."/>
            <person name="Segurens B."/>
            <person name="Daubin V."/>
            <person name="Anthouard V."/>
            <person name="Aiach N."/>
            <person name="Arnaiz O."/>
            <person name="Billaut A."/>
            <person name="Beisson J."/>
            <person name="Blanc I."/>
            <person name="Bouhouche K."/>
            <person name="Camara F."/>
            <person name="Duharcourt S."/>
            <person name="Guigo R."/>
            <person name="Gogendeau D."/>
            <person name="Katinka M."/>
            <person name="Keller A.-M."/>
            <person name="Kissmehl R."/>
            <person name="Klotz C."/>
            <person name="Koll F."/>
            <person name="Le Moue A."/>
            <person name="Lepere C."/>
            <person name="Malinsky S."/>
            <person name="Nowacki M."/>
            <person name="Nowak J.K."/>
            <person name="Plattner H."/>
            <person name="Poulain J."/>
            <person name="Ruiz F."/>
            <person name="Serrano V."/>
            <person name="Zagulski M."/>
            <person name="Dessen P."/>
            <person name="Betermier M."/>
            <person name="Weissenbach J."/>
            <person name="Scarpelli C."/>
            <person name="Schachter V."/>
            <person name="Sperling L."/>
            <person name="Meyer E."/>
            <person name="Cohen J."/>
            <person name="Wincker P."/>
        </authorList>
    </citation>
    <scope>NUCLEOTIDE SEQUENCE [LARGE SCALE GENOMIC DNA]</scope>
    <source>
        <strain evidence="2 3">Stock d4-2</strain>
    </source>
</reference>
<dbReference type="AlphaFoldDB" id="A0EEM7"/>
<gene>
    <name evidence="2" type="ORF">GSPATT00026090001</name>
</gene>
<evidence type="ECO:0000313" key="3">
    <source>
        <dbReference type="Proteomes" id="UP000000600"/>
    </source>
</evidence>
<name>A0EEM7_PARTE</name>